<gene>
    <name evidence="1" type="ORF">F2Q69_00000262</name>
</gene>
<reference evidence="1" key="1">
    <citation type="submission" date="2019-12" db="EMBL/GenBank/DDBJ databases">
        <title>Genome sequencing and annotation of Brassica cretica.</title>
        <authorList>
            <person name="Studholme D.J."/>
            <person name="Sarris P."/>
        </authorList>
    </citation>
    <scope>NUCLEOTIDE SEQUENCE</scope>
    <source>
        <strain evidence="1">PFS-109/04</strain>
        <tissue evidence="1">Leaf</tissue>
    </source>
</reference>
<organism evidence="1 2">
    <name type="scientific">Brassica cretica</name>
    <name type="common">Mustard</name>
    <dbReference type="NCBI Taxonomy" id="69181"/>
    <lineage>
        <taxon>Eukaryota</taxon>
        <taxon>Viridiplantae</taxon>
        <taxon>Streptophyta</taxon>
        <taxon>Embryophyta</taxon>
        <taxon>Tracheophyta</taxon>
        <taxon>Spermatophyta</taxon>
        <taxon>Magnoliopsida</taxon>
        <taxon>eudicotyledons</taxon>
        <taxon>Gunneridae</taxon>
        <taxon>Pentapetalae</taxon>
        <taxon>rosids</taxon>
        <taxon>malvids</taxon>
        <taxon>Brassicales</taxon>
        <taxon>Brassicaceae</taxon>
        <taxon>Brassiceae</taxon>
        <taxon>Brassica</taxon>
    </lineage>
</organism>
<sequence length="173" mass="19349">MAAIDGAKSQEDCKLKDMKSDLGEEWPHGGQRGGSGWIIIERVAVELFVRDKKLAVAKPRREAVWLGTQADEAFPDAYSVQGEGVQSVRSKVYVSPKLWYLSSAAEPFEEQFFLTVENKVSSAKDEVMGRLISPLNVSEKILDHRAVHSKWYNLQNFGFGALEGVKRHEAQVL</sequence>
<accession>A0A8S9NTJ6</accession>
<comment type="caution">
    <text evidence="1">The sequence shown here is derived from an EMBL/GenBank/DDBJ whole genome shotgun (WGS) entry which is preliminary data.</text>
</comment>
<dbReference type="PANTHER" id="PTHR31425:SF37">
    <property type="entry name" value="FT-INTERACTING PROTEIN 1"/>
    <property type="match status" value="1"/>
</dbReference>
<protein>
    <submittedName>
        <fullName evidence="1">Uncharacterized protein</fullName>
    </submittedName>
</protein>
<dbReference type="Proteomes" id="UP000712600">
    <property type="component" value="Unassembled WGS sequence"/>
</dbReference>
<evidence type="ECO:0000313" key="1">
    <source>
        <dbReference type="EMBL" id="KAF3505920.1"/>
    </source>
</evidence>
<proteinExistence type="predicted"/>
<dbReference type="InterPro" id="IPR047259">
    <property type="entry name" value="QUIRKY-like"/>
</dbReference>
<dbReference type="PANTHER" id="PTHR31425">
    <property type="entry name" value="PHOSPHORIBOSYLANTHRANILATE TRANSFERASE ISOFORM 1"/>
    <property type="match status" value="1"/>
</dbReference>
<name>A0A8S9NTJ6_BRACR</name>
<dbReference type="AlphaFoldDB" id="A0A8S9NTJ6"/>
<evidence type="ECO:0000313" key="2">
    <source>
        <dbReference type="Proteomes" id="UP000712600"/>
    </source>
</evidence>
<dbReference type="EMBL" id="QGKX02001521">
    <property type="protein sequence ID" value="KAF3505920.1"/>
    <property type="molecule type" value="Genomic_DNA"/>
</dbReference>